<evidence type="ECO:0000313" key="2">
    <source>
        <dbReference type="EMBL" id="SHI17153.1"/>
    </source>
</evidence>
<name>A0A1M5YZT9_9FIRM</name>
<dbReference type="Proteomes" id="UP000184389">
    <property type="component" value="Unassembled WGS sequence"/>
</dbReference>
<evidence type="ECO:0000256" key="1">
    <source>
        <dbReference type="SAM" id="Phobius"/>
    </source>
</evidence>
<keyword evidence="1" id="KW-1133">Transmembrane helix</keyword>
<keyword evidence="1" id="KW-0472">Membrane</keyword>
<dbReference type="OrthoDB" id="2943819at2"/>
<dbReference type="STRING" id="1123281.SAMN02745180_02567"/>
<feature type="transmembrane region" description="Helical" evidence="1">
    <location>
        <begin position="29"/>
        <end position="48"/>
    </location>
</feature>
<dbReference type="EMBL" id="FQXR01000017">
    <property type="protein sequence ID" value="SHI17153.1"/>
    <property type="molecule type" value="Genomic_DNA"/>
</dbReference>
<accession>A0A1M5YZT9</accession>
<proteinExistence type="predicted"/>
<sequence length="88" mass="10236">MEPNNRNYYDETRDYDDVMSVKDWFTTELILAIPIVNIVMLFVWGFGGNVNENKKNYCRASLIIGVIALVLYIIISLVTGEPVDLYWR</sequence>
<dbReference type="AlphaFoldDB" id="A0A1M5YZT9"/>
<gene>
    <name evidence="2" type="ORF">SAMN02745180_02567</name>
</gene>
<feature type="transmembrane region" description="Helical" evidence="1">
    <location>
        <begin position="60"/>
        <end position="79"/>
    </location>
</feature>
<protein>
    <submittedName>
        <fullName evidence="2">Uncharacterized protein</fullName>
    </submittedName>
</protein>
<keyword evidence="3" id="KW-1185">Reference proteome</keyword>
<reference evidence="2 3" key="1">
    <citation type="submission" date="2016-11" db="EMBL/GenBank/DDBJ databases">
        <authorList>
            <person name="Jaros S."/>
            <person name="Januszkiewicz K."/>
            <person name="Wedrychowicz H."/>
        </authorList>
    </citation>
    <scope>NUCLEOTIDE SEQUENCE [LARGE SCALE GENOMIC DNA]</scope>
    <source>
        <strain evidence="2 3">DSM 13106</strain>
    </source>
</reference>
<organism evidence="2 3">
    <name type="scientific">Sporanaerobacter acetigenes DSM 13106</name>
    <dbReference type="NCBI Taxonomy" id="1123281"/>
    <lineage>
        <taxon>Bacteria</taxon>
        <taxon>Bacillati</taxon>
        <taxon>Bacillota</taxon>
        <taxon>Tissierellia</taxon>
        <taxon>Tissierellales</taxon>
        <taxon>Sporanaerobacteraceae</taxon>
        <taxon>Sporanaerobacter</taxon>
    </lineage>
</organism>
<evidence type="ECO:0000313" key="3">
    <source>
        <dbReference type="Proteomes" id="UP000184389"/>
    </source>
</evidence>
<dbReference type="RefSeq" id="WP_072745190.1">
    <property type="nucleotide sequence ID" value="NZ_FQXR01000017.1"/>
</dbReference>
<keyword evidence="1" id="KW-0812">Transmembrane</keyword>